<evidence type="ECO:0000313" key="1">
    <source>
        <dbReference type="EMBL" id="MBS4181965.1"/>
    </source>
</evidence>
<accession>A0A942SX49</accession>
<comment type="caution">
    <text evidence="1">The sequence shown here is derived from an EMBL/GenBank/DDBJ whole genome shotgun (WGS) entry which is preliminary data.</text>
</comment>
<dbReference type="EMBL" id="JAGYPE010000002">
    <property type="protein sequence ID" value="MBS4181965.1"/>
    <property type="molecule type" value="Genomic_DNA"/>
</dbReference>
<name>A0A942SX49_9BACI</name>
<dbReference type="AlphaFoldDB" id="A0A942SX49"/>
<organism evidence="1">
    <name type="scientific">Neobacillus citreus</name>
    <dbReference type="NCBI Taxonomy" id="2833578"/>
    <lineage>
        <taxon>Bacteria</taxon>
        <taxon>Bacillati</taxon>
        <taxon>Bacillota</taxon>
        <taxon>Bacilli</taxon>
        <taxon>Bacillales</taxon>
        <taxon>Bacillaceae</taxon>
        <taxon>Neobacillus</taxon>
    </lineage>
</organism>
<sequence length="54" mass="6109">MHRSYADFLHVPWVPRTKRASPERVAHRDQVVTAPAGRFVQDSMQASTWSASGE</sequence>
<reference evidence="1" key="1">
    <citation type="submission" date="2021-05" db="EMBL/GenBank/DDBJ databases">
        <title>Novel Bacillus species.</title>
        <authorList>
            <person name="Liu G."/>
        </authorList>
    </citation>
    <scope>NUCLEOTIDE SEQUENCE</scope>
    <source>
        <strain evidence="1">FJAT-50051</strain>
    </source>
</reference>
<protein>
    <submittedName>
        <fullName evidence="1">Uncharacterized protein</fullName>
    </submittedName>
</protein>
<gene>
    <name evidence="1" type="ORF">KHB02_11260</name>
</gene>
<proteinExistence type="predicted"/>